<evidence type="ECO:0000259" key="1">
    <source>
        <dbReference type="Pfam" id="PF18061"/>
    </source>
</evidence>
<accession>A0A380F9J4</accession>
<dbReference type="InterPro" id="IPR040656">
    <property type="entry name" value="Cas9_WED_dom"/>
</dbReference>
<name>A0A380F9J4_STAGA</name>
<dbReference type="EMBL" id="UHDK01000001">
    <property type="protein sequence ID" value="SUM30872.1"/>
    <property type="molecule type" value="Genomic_DNA"/>
</dbReference>
<evidence type="ECO:0000313" key="2">
    <source>
        <dbReference type="EMBL" id="SUM30872.1"/>
    </source>
</evidence>
<evidence type="ECO:0000313" key="3">
    <source>
        <dbReference type="Proteomes" id="UP000255277"/>
    </source>
</evidence>
<proteinExistence type="predicted"/>
<protein>
    <recommendedName>
        <fullName evidence="1">Cas9 WED domain-containing protein</fullName>
    </recommendedName>
</protein>
<sequence length="106" mass="12606">MIKKPNRELVNDTLYSTRKDDKGNTLIVNNLKGLYDKDNDKLKKLINKSPEKLLMYHHDPQTYQKLKVIMEQYGNEKNPLYKYHEETGNYLTKYSKKDDVPVIKKT</sequence>
<gene>
    <name evidence="2" type="ORF">NCTC12195_00273</name>
</gene>
<feature type="domain" description="Cas9 WED" evidence="1">
    <location>
        <begin position="7"/>
        <end position="104"/>
    </location>
</feature>
<dbReference type="AlphaFoldDB" id="A0A380F9J4"/>
<dbReference type="Pfam" id="PF18061">
    <property type="entry name" value="CRISPR_Cas9_WED"/>
    <property type="match status" value="1"/>
</dbReference>
<reference evidence="2 3" key="1">
    <citation type="submission" date="2018-06" db="EMBL/GenBank/DDBJ databases">
        <authorList>
            <consortium name="Pathogen Informatics"/>
            <person name="Doyle S."/>
        </authorList>
    </citation>
    <scope>NUCLEOTIDE SEQUENCE [LARGE SCALE GENOMIC DNA]</scope>
    <source>
        <strain evidence="2 3">NCTC12195</strain>
    </source>
</reference>
<organism evidence="2 3">
    <name type="scientific">Staphylococcus gallinarum</name>
    <dbReference type="NCBI Taxonomy" id="1293"/>
    <lineage>
        <taxon>Bacteria</taxon>
        <taxon>Bacillati</taxon>
        <taxon>Bacillota</taxon>
        <taxon>Bacilli</taxon>
        <taxon>Bacillales</taxon>
        <taxon>Staphylococcaceae</taxon>
        <taxon>Staphylococcus</taxon>
    </lineage>
</organism>
<dbReference type="Proteomes" id="UP000255277">
    <property type="component" value="Unassembled WGS sequence"/>
</dbReference>